<evidence type="ECO:0000313" key="2">
    <source>
        <dbReference type="Proteomes" id="UP001203136"/>
    </source>
</evidence>
<dbReference type="Proteomes" id="UP001203136">
    <property type="component" value="Unassembled WGS sequence"/>
</dbReference>
<dbReference type="AlphaFoldDB" id="A0AAW5F4S8"/>
<protein>
    <submittedName>
        <fullName evidence="1">Uncharacterized protein</fullName>
    </submittedName>
</protein>
<proteinExistence type="predicted"/>
<evidence type="ECO:0000313" key="1">
    <source>
        <dbReference type="EMBL" id="MCK0087142.1"/>
    </source>
</evidence>
<accession>A0AAW5F4S8</accession>
<sequence length="118" mass="13854">MITERYTVIFSGLNQEIYSDERLSEIWENEADEVYKKTGIYITARMNMSYFICGRIRNCNLGGESVNYVSVRNPSELSSKTEFYNVFLEVVQKVRARLGNPYMGISFEEIDFYFFEST</sequence>
<comment type="caution">
    <text evidence="1">The sequence shown here is derived from an EMBL/GenBank/DDBJ whole genome shotgun (WGS) entry which is preliminary data.</text>
</comment>
<dbReference type="RefSeq" id="WP_003503022.1">
    <property type="nucleotide sequence ID" value="NZ_JADMOJ010000014.1"/>
</dbReference>
<organism evidence="1 2">
    <name type="scientific">Clostridium symbiosum</name>
    <name type="common">Bacteroides symbiosus</name>
    <dbReference type="NCBI Taxonomy" id="1512"/>
    <lineage>
        <taxon>Bacteria</taxon>
        <taxon>Bacillati</taxon>
        <taxon>Bacillota</taxon>
        <taxon>Clostridia</taxon>
        <taxon>Lachnospirales</taxon>
        <taxon>Lachnospiraceae</taxon>
        <taxon>Otoolea</taxon>
    </lineage>
</organism>
<name>A0AAW5F4S8_CLOSY</name>
<reference evidence="1" key="1">
    <citation type="journal article" date="2022" name="Cell Host Microbe">
        <title>Colonization of the live biotherapeutic product VE303 and modulation of the microbiota and metabolites in healthy volunteers.</title>
        <authorList>
            <person name="Dsouza M."/>
            <person name="Menon R."/>
            <person name="Crossette E."/>
            <person name="Bhattarai S.K."/>
            <person name="Schneider J."/>
            <person name="Kim Y.G."/>
            <person name="Reddy S."/>
            <person name="Caballero S."/>
            <person name="Felix C."/>
            <person name="Cornacchione L."/>
            <person name="Hendrickson J."/>
            <person name="Watson A.R."/>
            <person name="Minot S.S."/>
            <person name="Greenfield N."/>
            <person name="Schopf L."/>
            <person name="Szabady R."/>
            <person name="Patarroyo J."/>
            <person name="Smith W."/>
            <person name="Harrison P."/>
            <person name="Kuijper E.J."/>
            <person name="Kelly C.P."/>
            <person name="Olle B."/>
            <person name="Bobilev D."/>
            <person name="Silber J.L."/>
            <person name="Bucci V."/>
            <person name="Roberts B."/>
            <person name="Faith J."/>
            <person name="Norman J.M."/>
        </authorList>
    </citation>
    <scope>NUCLEOTIDE SEQUENCE</scope>
    <source>
        <strain evidence="1">VE303-04</strain>
    </source>
</reference>
<gene>
    <name evidence="1" type="ORF">K5I21_14905</name>
</gene>
<dbReference type="EMBL" id="JAINVB010000001">
    <property type="protein sequence ID" value="MCK0087142.1"/>
    <property type="molecule type" value="Genomic_DNA"/>
</dbReference>